<dbReference type="AlphaFoldDB" id="A0A644XDJ5"/>
<dbReference type="EMBL" id="VSSQ01002256">
    <property type="protein sequence ID" value="MPM14300.1"/>
    <property type="molecule type" value="Genomic_DNA"/>
</dbReference>
<organism evidence="1">
    <name type="scientific">bioreactor metagenome</name>
    <dbReference type="NCBI Taxonomy" id="1076179"/>
    <lineage>
        <taxon>unclassified sequences</taxon>
        <taxon>metagenomes</taxon>
        <taxon>ecological metagenomes</taxon>
    </lineage>
</organism>
<evidence type="ECO:0000313" key="1">
    <source>
        <dbReference type="EMBL" id="MPM14300.1"/>
    </source>
</evidence>
<protein>
    <recommendedName>
        <fullName evidence="2">Antirestriction protein ArdA</fullName>
    </recommendedName>
</protein>
<comment type="caution">
    <text evidence="1">The sequence shown here is derived from an EMBL/GenBank/DDBJ whole genome shotgun (WGS) entry which is preliminary data.</text>
</comment>
<reference evidence="1" key="1">
    <citation type="submission" date="2019-08" db="EMBL/GenBank/DDBJ databases">
        <authorList>
            <person name="Kucharzyk K."/>
            <person name="Murdoch R.W."/>
            <person name="Higgins S."/>
            <person name="Loffler F."/>
        </authorList>
    </citation>
    <scope>NUCLEOTIDE SEQUENCE</scope>
</reference>
<evidence type="ECO:0008006" key="2">
    <source>
        <dbReference type="Google" id="ProtNLM"/>
    </source>
</evidence>
<accession>A0A644XDJ5</accession>
<sequence>MKTFEALNRLPSTPQEMMWLRERMETLSVKESLILSAALMGKPACDARDVINIFQTMSDYEVCYPAGSYEALGRFCLRYDAQLPQELGDYIDLEQLGKNYEDEHPGAFIGNCYVEYSYQGPATRYDGTNLAACVDDGWSVKVKLASERCPDGVWLRLPDYEDANDGRPDEMRITLDELDVKGVDECTLLEARCILPEVGDLTEQYDRASDLVYDGQNLGFVLDERGQGMQNFMELYAGALEYEDCRTLAEALDIAESLNRYEIIPDVSLREYAEQELKKQGVALPESVAASFHYEEYAAALLERRGFLLTRDESAYVGKVGQTFSGMTMT</sequence>
<gene>
    <name evidence="1" type="ORF">SDC9_60662</name>
</gene>
<proteinExistence type="predicted"/>
<name>A0A644XDJ5_9ZZZZ</name>